<name>A0A9X3XGH8_9CLOT</name>
<keyword evidence="2" id="KW-1185">Reference proteome</keyword>
<gene>
    <name evidence="1" type="ORF">NE398_03215</name>
</gene>
<protein>
    <submittedName>
        <fullName evidence="1">Uncharacterized protein</fullName>
    </submittedName>
</protein>
<accession>A0A9X3XGH8</accession>
<sequence length="105" mass="11710">MDEYLEELERRYGCYNNKCKPNCRCNKCYYIGARGLMEPVGPQGATVQVRGVSAELIGSILREILNEANVIFNNIINNQSQNISYSRATGEFTISATGNYYVLGG</sequence>
<dbReference type="AlphaFoldDB" id="A0A9X3XGH8"/>
<evidence type="ECO:0000313" key="1">
    <source>
        <dbReference type="EMBL" id="MDC4239185.1"/>
    </source>
</evidence>
<reference evidence="1" key="1">
    <citation type="submission" date="2022-05" db="EMBL/GenBank/DDBJ databases">
        <title>Draft genome sequence of Clostridium tertium strain CP3 isolated from Peru.</title>
        <authorList>
            <person name="Hurtado R."/>
            <person name="Lima L."/>
            <person name="Sousa T."/>
            <person name="Jaiswal A.K."/>
            <person name="Tiwari S."/>
            <person name="Maturrano L."/>
            <person name="Brenig B."/>
            <person name="Azevedo V."/>
        </authorList>
    </citation>
    <scope>NUCLEOTIDE SEQUENCE</scope>
    <source>
        <strain evidence="1">CP3</strain>
    </source>
</reference>
<organism evidence="1 2">
    <name type="scientific">Clostridium tertium</name>
    <dbReference type="NCBI Taxonomy" id="1559"/>
    <lineage>
        <taxon>Bacteria</taxon>
        <taxon>Bacillati</taxon>
        <taxon>Bacillota</taxon>
        <taxon>Clostridia</taxon>
        <taxon>Eubacteriales</taxon>
        <taxon>Clostridiaceae</taxon>
        <taxon>Clostridium</taxon>
    </lineage>
</organism>
<evidence type="ECO:0000313" key="2">
    <source>
        <dbReference type="Proteomes" id="UP001141183"/>
    </source>
</evidence>
<comment type="caution">
    <text evidence="1">The sequence shown here is derived from an EMBL/GenBank/DDBJ whole genome shotgun (WGS) entry which is preliminary data.</text>
</comment>
<dbReference type="RefSeq" id="WP_195623948.1">
    <property type="nucleotide sequence ID" value="NZ_CAXSLY010000001.1"/>
</dbReference>
<dbReference type="Proteomes" id="UP001141183">
    <property type="component" value="Unassembled WGS sequence"/>
</dbReference>
<dbReference type="EMBL" id="JAMRYU010000002">
    <property type="protein sequence ID" value="MDC4239185.1"/>
    <property type="molecule type" value="Genomic_DNA"/>
</dbReference>
<proteinExistence type="predicted"/>